<evidence type="ECO:0000313" key="2">
    <source>
        <dbReference type="EMBL" id="MCW0345396.1"/>
    </source>
</evidence>
<dbReference type="Proteomes" id="UP001208888">
    <property type="component" value="Unassembled WGS sequence"/>
</dbReference>
<name>A0AAJ1D2X9_PANAN</name>
<proteinExistence type="predicted"/>
<keyword evidence="1" id="KW-0732">Signal</keyword>
<comment type="caution">
    <text evidence="2">The sequence shown here is derived from an EMBL/GenBank/DDBJ whole genome shotgun (WGS) entry which is preliminary data.</text>
</comment>
<reference evidence="2" key="1">
    <citation type="submission" date="2022-06" db="EMBL/GenBank/DDBJ databases">
        <title>Dynamics of rice microbiomes reveals core vertical transmitted seed endophytes.</title>
        <authorList>
            <person name="Liao K."/>
            <person name="Zhang X."/>
        </authorList>
    </citation>
    <scope>NUCLEOTIDE SEQUENCE</scope>
    <source>
        <strain evidence="2">JT1-17</strain>
    </source>
</reference>
<organism evidence="2 3">
    <name type="scientific">Pantoea ananas</name>
    <name type="common">Erwinia uredovora</name>
    <dbReference type="NCBI Taxonomy" id="553"/>
    <lineage>
        <taxon>Bacteria</taxon>
        <taxon>Pseudomonadati</taxon>
        <taxon>Pseudomonadota</taxon>
        <taxon>Gammaproteobacteria</taxon>
        <taxon>Enterobacterales</taxon>
        <taxon>Erwiniaceae</taxon>
        <taxon>Pantoea</taxon>
    </lineage>
</organism>
<feature type="signal peptide" evidence="1">
    <location>
        <begin position="1"/>
        <end position="24"/>
    </location>
</feature>
<feature type="chain" id="PRO_5042617347" evidence="1">
    <location>
        <begin position="25"/>
        <end position="124"/>
    </location>
</feature>
<evidence type="ECO:0000313" key="3">
    <source>
        <dbReference type="Proteomes" id="UP001208888"/>
    </source>
</evidence>
<evidence type="ECO:0000256" key="1">
    <source>
        <dbReference type="SAM" id="SignalP"/>
    </source>
</evidence>
<dbReference type="EMBL" id="JANFVX010000014">
    <property type="protein sequence ID" value="MCW0345396.1"/>
    <property type="molecule type" value="Genomic_DNA"/>
</dbReference>
<gene>
    <name evidence="2" type="ORF">NB703_003489</name>
</gene>
<accession>A0AAJ1D2X9</accession>
<dbReference type="AlphaFoldDB" id="A0AAJ1D2X9"/>
<protein>
    <submittedName>
        <fullName evidence="2">Uncharacterized protein</fullName>
    </submittedName>
</protein>
<sequence length="124" mass="13204">MKLKRHYVNTLPLLMFFFIGNVNAATADEAFLVATNAQSSANLALNSASNAVAKADAASSNASNAIATSLDAKTASLQANTNSETALQETKLTSGRLDSTELKLDNSLQTQSQTNDYFMKKLII</sequence>